<dbReference type="Proteomes" id="UP000244940">
    <property type="component" value="Unassembled WGS sequence"/>
</dbReference>
<comment type="function">
    <text evidence="7">Involved in DNA repair and RecF pathway recombination.</text>
</comment>
<dbReference type="GO" id="GO:0006310">
    <property type="term" value="P:DNA recombination"/>
    <property type="evidence" value="ECO:0007669"/>
    <property type="project" value="UniProtKB-UniRule"/>
</dbReference>
<keyword evidence="4 7" id="KW-0233">DNA recombination</keyword>
<dbReference type="Pfam" id="PF02565">
    <property type="entry name" value="RecO_C"/>
    <property type="match status" value="1"/>
</dbReference>
<evidence type="ECO:0000256" key="7">
    <source>
        <dbReference type="HAMAP-Rule" id="MF_00201"/>
    </source>
</evidence>
<dbReference type="InterPro" id="IPR042242">
    <property type="entry name" value="RecO_C"/>
</dbReference>
<comment type="caution">
    <text evidence="9">The sequence shown here is derived from an EMBL/GenBank/DDBJ whole genome shotgun (WGS) entry which is preliminary data.</text>
</comment>
<dbReference type="Gene3D" id="2.40.50.140">
    <property type="entry name" value="Nucleic acid-binding proteins"/>
    <property type="match status" value="1"/>
</dbReference>
<gene>
    <name evidence="7" type="primary">recO</name>
    <name evidence="9" type="ORF">C4N9_12450</name>
</gene>
<dbReference type="InterPro" id="IPR022572">
    <property type="entry name" value="DNA_rep/recomb_RecO_N"/>
</dbReference>
<dbReference type="AlphaFoldDB" id="A0A2U2C8N4"/>
<dbReference type="OrthoDB" id="9804792at2"/>
<dbReference type="InterPro" id="IPR037278">
    <property type="entry name" value="ARFGAP/RecO"/>
</dbReference>
<keyword evidence="5 7" id="KW-0234">DNA repair</keyword>
<evidence type="ECO:0000256" key="6">
    <source>
        <dbReference type="ARBA" id="ARBA00033409"/>
    </source>
</evidence>
<evidence type="ECO:0000256" key="5">
    <source>
        <dbReference type="ARBA" id="ARBA00023204"/>
    </source>
</evidence>
<evidence type="ECO:0000256" key="4">
    <source>
        <dbReference type="ARBA" id="ARBA00023172"/>
    </source>
</evidence>
<evidence type="ECO:0000313" key="10">
    <source>
        <dbReference type="Proteomes" id="UP000244940"/>
    </source>
</evidence>
<evidence type="ECO:0000313" key="9">
    <source>
        <dbReference type="EMBL" id="PWE28154.1"/>
    </source>
</evidence>
<comment type="similarity">
    <text evidence="1 7">Belongs to the RecO family.</text>
</comment>
<accession>A0A2U2C8N4</accession>
<dbReference type="EMBL" id="QEYD01000007">
    <property type="protein sequence ID" value="PWE28154.1"/>
    <property type="molecule type" value="Genomic_DNA"/>
</dbReference>
<dbReference type="SUPFAM" id="SSF57863">
    <property type="entry name" value="ArfGap/RecO-like zinc finger"/>
    <property type="match status" value="1"/>
</dbReference>
<dbReference type="HAMAP" id="MF_00201">
    <property type="entry name" value="RecO"/>
    <property type="match status" value="1"/>
</dbReference>
<reference evidence="9 10" key="1">
    <citation type="submission" date="2018-05" db="EMBL/GenBank/DDBJ databases">
        <title>Pararhodobacter marina sp. nov., isolated from deep-sea water of the Indian Ocean.</title>
        <authorList>
            <person name="Lai Q.Sr."/>
            <person name="Liu X."/>
            <person name="Shao Z."/>
        </authorList>
    </citation>
    <scope>NUCLEOTIDE SEQUENCE [LARGE SCALE GENOMIC DNA]</scope>
    <source>
        <strain evidence="9 10">CIC4N-9</strain>
    </source>
</reference>
<name>A0A2U2C8N4_9RHOB</name>
<feature type="domain" description="DNA replication/recombination mediator RecO N-terminal" evidence="8">
    <location>
        <begin position="1"/>
        <end position="71"/>
    </location>
</feature>
<dbReference type="NCBIfam" id="TIGR00613">
    <property type="entry name" value="reco"/>
    <property type="match status" value="1"/>
</dbReference>
<dbReference type="PANTHER" id="PTHR33991:SF1">
    <property type="entry name" value="DNA REPAIR PROTEIN RECO"/>
    <property type="match status" value="1"/>
</dbReference>
<dbReference type="InterPro" id="IPR003717">
    <property type="entry name" value="RecO"/>
</dbReference>
<dbReference type="PANTHER" id="PTHR33991">
    <property type="entry name" value="DNA REPAIR PROTEIN RECO"/>
    <property type="match status" value="1"/>
</dbReference>
<dbReference type="GeneID" id="94365701"/>
<protein>
    <recommendedName>
        <fullName evidence="2 7">DNA repair protein RecO</fullName>
    </recommendedName>
    <alternativeName>
        <fullName evidence="6 7">Recombination protein O</fullName>
    </alternativeName>
</protein>
<organism evidence="9 10">
    <name type="scientific">Pararhodobacter marinus</name>
    <dbReference type="NCBI Taxonomy" id="2184063"/>
    <lineage>
        <taxon>Bacteria</taxon>
        <taxon>Pseudomonadati</taxon>
        <taxon>Pseudomonadota</taxon>
        <taxon>Alphaproteobacteria</taxon>
        <taxon>Rhodobacterales</taxon>
        <taxon>Paracoccaceae</taxon>
        <taxon>Pararhodobacter</taxon>
    </lineage>
</organism>
<dbReference type="RefSeq" id="WP_109533661.1">
    <property type="nucleotide sequence ID" value="NZ_CAXPUO010000082.1"/>
</dbReference>
<evidence type="ECO:0000259" key="8">
    <source>
        <dbReference type="Pfam" id="PF11967"/>
    </source>
</evidence>
<dbReference type="Pfam" id="PF11967">
    <property type="entry name" value="RecO_N"/>
    <property type="match status" value="1"/>
</dbReference>
<dbReference type="Gene3D" id="1.20.1440.120">
    <property type="entry name" value="Recombination protein O, C-terminal domain"/>
    <property type="match status" value="1"/>
</dbReference>
<evidence type="ECO:0000256" key="3">
    <source>
        <dbReference type="ARBA" id="ARBA00022763"/>
    </source>
</evidence>
<proteinExistence type="inferred from homology"/>
<keyword evidence="10" id="KW-1185">Reference proteome</keyword>
<dbReference type="GO" id="GO:0006302">
    <property type="term" value="P:double-strand break repair"/>
    <property type="evidence" value="ECO:0007669"/>
    <property type="project" value="TreeGrafter"/>
</dbReference>
<evidence type="ECO:0000256" key="2">
    <source>
        <dbReference type="ARBA" id="ARBA00021310"/>
    </source>
</evidence>
<evidence type="ECO:0000256" key="1">
    <source>
        <dbReference type="ARBA" id="ARBA00007452"/>
    </source>
</evidence>
<dbReference type="InterPro" id="IPR012340">
    <property type="entry name" value="NA-bd_OB-fold"/>
</dbReference>
<keyword evidence="3 7" id="KW-0227">DNA damage</keyword>
<dbReference type="GO" id="GO:0043590">
    <property type="term" value="C:bacterial nucleoid"/>
    <property type="evidence" value="ECO:0007669"/>
    <property type="project" value="TreeGrafter"/>
</dbReference>
<sequence>MDWAGEGLLLGTRPHGESAAIIEVFTAEHGLHRGVVRGGVSRKLTPILQPGNTLALRWRARLDDHLGNFTVEPARERAAAILTDAERLAALNAVCALLVFALPDRDPHPRLHALTAHLFDRLAGGDRWFGAYLLWERTLLDETGYGLDFSACAVTGAVDGLAYVSPRTGRAVTREGAGDYADRLLPLPALLIDATAPEDRAQMAQGLQTTGHFLRDVLAPALGSKPVPEARNRLAARFDR</sequence>
<dbReference type="SUPFAM" id="SSF50249">
    <property type="entry name" value="Nucleic acid-binding proteins"/>
    <property type="match status" value="1"/>
</dbReference>